<dbReference type="GO" id="GO:0006552">
    <property type="term" value="P:L-leucine catabolic process"/>
    <property type="evidence" value="ECO:0007669"/>
    <property type="project" value="TreeGrafter"/>
</dbReference>
<evidence type="ECO:0000313" key="3">
    <source>
        <dbReference type="EMBL" id="RJG25287.1"/>
    </source>
</evidence>
<organism evidence="3 4">
    <name type="scientific">Paenibacillus thiaminolyticus</name>
    <name type="common">Bacillus thiaminolyticus</name>
    <dbReference type="NCBI Taxonomy" id="49283"/>
    <lineage>
        <taxon>Bacteria</taxon>
        <taxon>Bacillati</taxon>
        <taxon>Bacillota</taxon>
        <taxon>Bacilli</taxon>
        <taxon>Bacillales</taxon>
        <taxon>Paenibacillaceae</taxon>
        <taxon>Paenibacillus</taxon>
    </lineage>
</organism>
<name>A0A3A3GKA5_PANTH</name>
<dbReference type="AlphaFoldDB" id="A0A3A3GKA5"/>
<evidence type="ECO:0000256" key="1">
    <source>
        <dbReference type="ARBA" id="ARBA00022723"/>
    </source>
</evidence>
<evidence type="ECO:0000256" key="2">
    <source>
        <dbReference type="ARBA" id="ARBA00023239"/>
    </source>
</evidence>
<dbReference type="SUPFAM" id="SSF51569">
    <property type="entry name" value="Aldolase"/>
    <property type="match status" value="1"/>
</dbReference>
<dbReference type="InterPro" id="IPR013785">
    <property type="entry name" value="Aldolase_TIM"/>
</dbReference>
<evidence type="ECO:0000313" key="4">
    <source>
        <dbReference type="Proteomes" id="UP000266177"/>
    </source>
</evidence>
<dbReference type="Gene3D" id="3.20.20.70">
    <property type="entry name" value="Aldolase class I"/>
    <property type="match status" value="1"/>
</dbReference>
<keyword evidence="1" id="KW-0479">Metal-binding</keyword>
<dbReference type="GO" id="GO:0004419">
    <property type="term" value="F:hydroxymethylglutaryl-CoA lyase activity"/>
    <property type="evidence" value="ECO:0007669"/>
    <property type="project" value="TreeGrafter"/>
</dbReference>
<keyword evidence="2" id="KW-0456">Lyase</keyword>
<dbReference type="PANTHER" id="PTHR42738">
    <property type="entry name" value="HYDROXYMETHYLGLUTARYL-COA LYASE"/>
    <property type="match status" value="1"/>
</dbReference>
<dbReference type="GO" id="GO:0046872">
    <property type="term" value="F:metal ion binding"/>
    <property type="evidence" value="ECO:0007669"/>
    <property type="project" value="UniProtKB-KW"/>
</dbReference>
<proteinExistence type="predicted"/>
<dbReference type="InterPro" id="IPR043594">
    <property type="entry name" value="HMGL"/>
</dbReference>
<comment type="caution">
    <text evidence="3">The sequence shown here is derived from an EMBL/GenBank/DDBJ whole genome shotgun (WGS) entry which is preliminary data.</text>
</comment>
<reference evidence="3 4" key="1">
    <citation type="submission" date="2018-09" db="EMBL/GenBank/DDBJ databases">
        <title>Paenibacillus SK2017-BO5.</title>
        <authorList>
            <person name="Piskunova J.V."/>
            <person name="Dubiley S.A."/>
            <person name="Severinov K.V."/>
        </authorList>
    </citation>
    <scope>NUCLEOTIDE SEQUENCE [LARGE SCALE GENOMIC DNA]</scope>
    <source>
        <strain evidence="3 4">BO5</strain>
    </source>
</reference>
<accession>A0A3A3GKA5</accession>
<dbReference type="GO" id="GO:0046951">
    <property type="term" value="P:ketone body biosynthetic process"/>
    <property type="evidence" value="ECO:0007669"/>
    <property type="project" value="TreeGrafter"/>
</dbReference>
<gene>
    <name evidence="3" type="ORF">DQX05_07515</name>
</gene>
<sequence length="91" mass="9780">MEVSTDTTGMGNPVAQGSLQDALPDFFFSLHLHNTRGKAFVGNKEDIRDFDSSTAGLGGCPYAPNASGHMNAPLCILRRKGSPSLVEDERR</sequence>
<dbReference type="EMBL" id="QYZD01000004">
    <property type="protein sequence ID" value="RJG25287.1"/>
    <property type="molecule type" value="Genomic_DNA"/>
</dbReference>
<dbReference type="PANTHER" id="PTHR42738:SF7">
    <property type="entry name" value="HYDROXYMETHYLGLUTARYL-COA LYASE"/>
    <property type="match status" value="1"/>
</dbReference>
<protein>
    <submittedName>
        <fullName evidence="3">Uncharacterized protein</fullName>
    </submittedName>
</protein>
<dbReference type="Proteomes" id="UP000266177">
    <property type="component" value="Unassembled WGS sequence"/>
</dbReference>